<dbReference type="InterPro" id="IPR029045">
    <property type="entry name" value="ClpP/crotonase-like_dom_sf"/>
</dbReference>
<proteinExistence type="predicted"/>
<dbReference type="InterPro" id="IPR001753">
    <property type="entry name" value="Enoyl-CoA_hydra/iso"/>
</dbReference>
<evidence type="ECO:0000313" key="2">
    <source>
        <dbReference type="Proteomes" id="UP000764110"/>
    </source>
</evidence>
<dbReference type="GO" id="GO:0006635">
    <property type="term" value="P:fatty acid beta-oxidation"/>
    <property type="evidence" value="ECO:0007669"/>
    <property type="project" value="TreeGrafter"/>
</dbReference>
<dbReference type="PANTHER" id="PTHR11941">
    <property type="entry name" value="ENOYL-COA HYDRATASE-RELATED"/>
    <property type="match status" value="1"/>
</dbReference>
<name>A0A9P8M3R6_9HYPO</name>
<evidence type="ECO:0008006" key="3">
    <source>
        <dbReference type="Google" id="ProtNLM"/>
    </source>
</evidence>
<reference evidence="1 2" key="1">
    <citation type="submission" date="2020-07" db="EMBL/GenBank/DDBJ databases">
        <title>Metarhizium humberi genome.</title>
        <authorList>
            <person name="Lysoe E."/>
        </authorList>
    </citation>
    <scope>NUCLEOTIDE SEQUENCE [LARGE SCALE GENOMIC DNA]</scope>
    <source>
        <strain evidence="1 2">ESALQ1638</strain>
    </source>
</reference>
<keyword evidence="2" id="KW-1185">Reference proteome</keyword>
<sequence>MAYGIFTTTQSGAVLTASIDNAPINICDWKFMSDFDDLLSTITSSRDVKVLVVKSANPDFFVAHIDLLPRAESTLPEMHPEYPTLGFFSGLMYKLTNLPLVTIALVEGRARAAGCDFTMAFDIRFGVRGRTRLSHIEACIGIYAAGGGAMRWTQQMGKERALEYLYSGSDIEAEEAERYGLINRAFNTSAEMYEFVDAYVGRVAKFELTGLAMTKKRVNDATRASSLEVFEKDFQVFMELLSLPKTTQLVGEIWALVRGATDCDEERTLPDALMALPSYN</sequence>
<dbReference type="SUPFAM" id="SSF52096">
    <property type="entry name" value="ClpP/crotonase"/>
    <property type="match status" value="1"/>
</dbReference>
<accession>A0A9P8M3R6</accession>
<dbReference type="GO" id="GO:0003824">
    <property type="term" value="F:catalytic activity"/>
    <property type="evidence" value="ECO:0007669"/>
    <property type="project" value="UniProtKB-ARBA"/>
</dbReference>
<dbReference type="CDD" id="cd06558">
    <property type="entry name" value="crotonase-like"/>
    <property type="match status" value="1"/>
</dbReference>
<gene>
    <name evidence="1" type="ORF">MHUMG1_09875</name>
</gene>
<evidence type="ECO:0000313" key="1">
    <source>
        <dbReference type="EMBL" id="KAH0592374.1"/>
    </source>
</evidence>
<comment type="caution">
    <text evidence="1">The sequence shown here is derived from an EMBL/GenBank/DDBJ whole genome shotgun (WGS) entry which is preliminary data.</text>
</comment>
<dbReference type="PANTHER" id="PTHR11941:SF54">
    <property type="entry name" value="ENOYL-COA HYDRATASE, MITOCHONDRIAL"/>
    <property type="match status" value="1"/>
</dbReference>
<dbReference type="AlphaFoldDB" id="A0A9P8M3R6"/>
<dbReference type="Proteomes" id="UP000764110">
    <property type="component" value="Unassembled WGS sequence"/>
</dbReference>
<dbReference type="Pfam" id="PF00378">
    <property type="entry name" value="ECH_1"/>
    <property type="match status" value="1"/>
</dbReference>
<dbReference type="Gene3D" id="3.90.226.10">
    <property type="entry name" value="2-enoyl-CoA Hydratase, Chain A, domain 1"/>
    <property type="match status" value="1"/>
</dbReference>
<protein>
    <recommendedName>
        <fullName evidence="3">Enoyl-CoA hydratase/isomerase family protein</fullName>
    </recommendedName>
</protein>
<organism evidence="1 2">
    <name type="scientific">Metarhizium humberi</name>
    <dbReference type="NCBI Taxonomy" id="2596975"/>
    <lineage>
        <taxon>Eukaryota</taxon>
        <taxon>Fungi</taxon>
        <taxon>Dikarya</taxon>
        <taxon>Ascomycota</taxon>
        <taxon>Pezizomycotina</taxon>
        <taxon>Sordariomycetes</taxon>
        <taxon>Hypocreomycetidae</taxon>
        <taxon>Hypocreales</taxon>
        <taxon>Clavicipitaceae</taxon>
        <taxon>Metarhizium</taxon>
    </lineage>
</organism>
<dbReference type="EMBL" id="JACEFI010000032">
    <property type="protein sequence ID" value="KAH0592374.1"/>
    <property type="molecule type" value="Genomic_DNA"/>
</dbReference>